<dbReference type="EMBL" id="LZEX01000012">
    <property type="protein sequence ID" value="OBU07430.1"/>
    <property type="molecule type" value="Genomic_DNA"/>
</dbReference>
<evidence type="ECO:0000259" key="1">
    <source>
        <dbReference type="PROSITE" id="PS51534"/>
    </source>
</evidence>
<evidence type="ECO:0000313" key="3">
    <source>
        <dbReference type="Proteomes" id="UP000092247"/>
    </source>
</evidence>
<dbReference type="Proteomes" id="UP000092247">
    <property type="component" value="Unassembled WGS sequence"/>
</dbReference>
<proteinExistence type="predicted"/>
<name>A0A1B8HEE2_9GAMM</name>
<organism evidence="2 3">
    <name type="scientific">Morganella psychrotolerans</name>
    <dbReference type="NCBI Taxonomy" id="368603"/>
    <lineage>
        <taxon>Bacteria</taxon>
        <taxon>Pseudomonadati</taxon>
        <taxon>Pseudomonadota</taxon>
        <taxon>Gammaproteobacteria</taxon>
        <taxon>Enterobacterales</taxon>
        <taxon>Morganellaceae</taxon>
        <taxon>Morganella</taxon>
    </lineage>
</organism>
<dbReference type="AlphaFoldDB" id="A0A1B8HEE2"/>
<dbReference type="RefSeq" id="WP_067423513.1">
    <property type="nucleotide sequence ID" value="NZ_LZEX01000012.1"/>
</dbReference>
<dbReference type="Gene3D" id="3.40.50.10140">
    <property type="entry name" value="Toll/interleukin-1 receptor homology (TIR) domain"/>
    <property type="match status" value="1"/>
</dbReference>
<dbReference type="InterPro" id="IPR035897">
    <property type="entry name" value="Toll_tir_struct_dom_sf"/>
</dbReference>
<dbReference type="Pfam" id="PF08357">
    <property type="entry name" value="SEFIR"/>
    <property type="match status" value="1"/>
</dbReference>
<evidence type="ECO:0000313" key="2">
    <source>
        <dbReference type="EMBL" id="OBU07430.1"/>
    </source>
</evidence>
<dbReference type="PROSITE" id="PS51534">
    <property type="entry name" value="SEFIR"/>
    <property type="match status" value="1"/>
</dbReference>
<sequence length="101" mass="11909">MSDNKCRVFISYSWDSGEHRDWVRKLADSLESDENFHVIWDGYDLDSFTDKNKFMEQAVFDSDYIVVVGTKQYKEKADDRRGGVGIETYLSAVAHWKKFRK</sequence>
<gene>
    <name evidence="2" type="ORF">AYY17_05400</name>
</gene>
<accession>A0A1B8HEE2</accession>
<comment type="caution">
    <text evidence="2">The sequence shown here is derived from an EMBL/GenBank/DDBJ whole genome shotgun (WGS) entry which is preliminary data.</text>
</comment>
<dbReference type="SUPFAM" id="SSF52200">
    <property type="entry name" value="Toll/Interleukin receptor TIR domain"/>
    <property type="match status" value="1"/>
</dbReference>
<dbReference type="InterPro" id="IPR013568">
    <property type="entry name" value="SEFIR_dom"/>
</dbReference>
<reference evidence="2 3" key="1">
    <citation type="submission" date="2016-06" db="EMBL/GenBank/DDBJ databases">
        <authorList>
            <person name="Kjaerup R.B."/>
            <person name="Dalgaard T.S."/>
            <person name="Juul-Madsen H.R."/>
        </authorList>
    </citation>
    <scope>NUCLEOTIDE SEQUENCE [LARGE SCALE GENOMIC DNA]</scope>
    <source>
        <strain evidence="2 3">GCSL-Mp3</strain>
    </source>
</reference>
<feature type="domain" description="SEFIR" evidence="1">
    <location>
        <begin position="5"/>
        <end position="101"/>
    </location>
</feature>
<protein>
    <recommendedName>
        <fullName evidence="1">SEFIR domain-containing protein</fullName>
    </recommendedName>
</protein>